<dbReference type="Gene3D" id="3.40.30.10">
    <property type="entry name" value="Glutaredoxin"/>
    <property type="match status" value="1"/>
</dbReference>
<dbReference type="NCBIfam" id="NF001808">
    <property type="entry name" value="PRK00522.1"/>
    <property type="match status" value="1"/>
</dbReference>
<dbReference type="GO" id="GO:0008379">
    <property type="term" value="F:thioredoxin peroxidase activity"/>
    <property type="evidence" value="ECO:0007669"/>
    <property type="project" value="InterPro"/>
</dbReference>
<keyword evidence="3 7" id="KW-0560">Oxidoreductase</keyword>
<keyword evidence="8" id="KW-1185">Reference proteome</keyword>
<feature type="domain" description="Thioredoxin" evidence="6">
    <location>
        <begin position="23"/>
        <end position="172"/>
    </location>
</feature>
<dbReference type="RefSeq" id="WP_200124350.1">
    <property type="nucleotide sequence ID" value="NZ_CP054705.1"/>
</dbReference>
<evidence type="ECO:0000313" key="7">
    <source>
        <dbReference type="EMBL" id="QQK77228.1"/>
    </source>
</evidence>
<dbReference type="EC" id="1.11.1.-" evidence="7"/>
<accession>A0A7T6Z5J7</accession>
<dbReference type="InterPro" id="IPR013740">
    <property type="entry name" value="Redoxin"/>
</dbReference>
<dbReference type="EMBL" id="CP054705">
    <property type="protein sequence ID" value="QQK77228.1"/>
    <property type="molecule type" value="Genomic_DNA"/>
</dbReference>
<dbReference type="PROSITE" id="PS51352">
    <property type="entry name" value="THIOREDOXIN_2"/>
    <property type="match status" value="1"/>
</dbReference>
<keyword evidence="1 7" id="KW-0575">Peroxidase</keyword>
<gene>
    <name evidence="7" type="primary">tpx</name>
    <name evidence="7" type="ORF">HUG15_17690</name>
</gene>
<dbReference type="InterPro" id="IPR013766">
    <property type="entry name" value="Thioredoxin_domain"/>
</dbReference>
<evidence type="ECO:0000256" key="1">
    <source>
        <dbReference type="ARBA" id="ARBA00022559"/>
    </source>
</evidence>
<keyword evidence="2" id="KW-0049">Antioxidant</keyword>
<dbReference type="AlphaFoldDB" id="A0A7T6Z5J7"/>
<evidence type="ECO:0000256" key="5">
    <source>
        <dbReference type="ARBA" id="ARBA00023284"/>
    </source>
</evidence>
<evidence type="ECO:0000259" key="6">
    <source>
        <dbReference type="PROSITE" id="PS51352"/>
    </source>
</evidence>
<evidence type="ECO:0000256" key="2">
    <source>
        <dbReference type="ARBA" id="ARBA00022862"/>
    </source>
</evidence>
<reference evidence="7 8" key="1">
    <citation type="submission" date="2020-06" db="EMBL/GenBank/DDBJ databases">
        <title>Genomic analysis of Salicibibacter sp. NKC5-3.</title>
        <authorList>
            <person name="Oh Y.J."/>
        </authorList>
    </citation>
    <scope>NUCLEOTIDE SEQUENCE [LARGE SCALE GENOMIC DNA]</scope>
    <source>
        <strain evidence="7 8">NKC5-3</strain>
    </source>
</reference>
<evidence type="ECO:0000256" key="3">
    <source>
        <dbReference type="ARBA" id="ARBA00023002"/>
    </source>
</evidence>
<protein>
    <submittedName>
        <fullName evidence="7">Thiol peroxidase</fullName>
        <ecNumber evidence="7">1.11.1.-</ecNumber>
    </submittedName>
</protein>
<name>A0A7T6Z5J7_9BACI</name>
<sequence>MLQERENAVTMKGNPVTLIGPEIRPEDEAPDFTVLMTDQSEHTLSDTKGKIRLIATVPSLDTPTCDQETRRFNEEASAFGSNVEVLTISADLPFAQKRWCGAQDIDRVLTLSDHREMSFGKAYGTYIKEKRLECRAVFVVNADDIVTYVEYVPEMTHYPDYNAALEAVKAEL</sequence>
<dbReference type="CDD" id="cd03014">
    <property type="entry name" value="PRX_Atyp2cys"/>
    <property type="match status" value="1"/>
</dbReference>
<dbReference type="InterPro" id="IPR018219">
    <property type="entry name" value="Tpx_CS"/>
</dbReference>
<dbReference type="SUPFAM" id="SSF52833">
    <property type="entry name" value="Thioredoxin-like"/>
    <property type="match status" value="1"/>
</dbReference>
<dbReference type="InterPro" id="IPR036249">
    <property type="entry name" value="Thioredoxin-like_sf"/>
</dbReference>
<evidence type="ECO:0000256" key="4">
    <source>
        <dbReference type="ARBA" id="ARBA00023157"/>
    </source>
</evidence>
<keyword evidence="4" id="KW-1015">Disulfide bond</keyword>
<dbReference type="Pfam" id="PF08534">
    <property type="entry name" value="Redoxin"/>
    <property type="match status" value="1"/>
</dbReference>
<keyword evidence="5" id="KW-0676">Redox-active center</keyword>
<dbReference type="PANTHER" id="PTHR43110">
    <property type="entry name" value="THIOL PEROXIDASE"/>
    <property type="match status" value="1"/>
</dbReference>
<dbReference type="PANTHER" id="PTHR43110:SF1">
    <property type="entry name" value="THIOL PEROXIDASE"/>
    <property type="match status" value="1"/>
</dbReference>
<organism evidence="7 8">
    <name type="scientific">Salicibibacter cibarius</name>
    <dbReference type="NCBI Taxonomy" id="2743000"/>
    <lineage>
        <taxon>Bacteria</taxon>
        <taxon>Bacillati</taxon>
        <taxon>Bacillota</taxon>
        <taxon>Bacilli</taxon>
        <taxon>Bacillales</taxon>
        <taxon>Bacillaceae</taxon>
        <taxon>Salicibibacter</taxon>
    </lineage>
</organism>
<dbReference type="Proteomes" id="UP000595823">
    <property type="component" value="Chromosome"/>
</dbReference>
<dbReference type="InterPro" id="IPR002065">
    <property type="entry name" value="TPX"/>
</dbReference>
<dbReference type="PROSITE" id="PS01265">
    <property type="entry name" value="TPX"/>
    <property type="match status" value="1"/>
</dbReference>
<proteinExistence type="predicted"/>
<dbReference type="KEGG" id="scia:HUG15_17690"/>
<evidence type="ECO:0000313" key="8">
    <source>
        <dbReference type="Proteomes" id="UP000595823"/>
    </source>
</evidence>
<dbReference type="InterPro" id="IPR050455">
    <property type="entry name" value="Tpx_Peroxidase_subfamily"/>
</dbReference>